<dbReference type="Proteomes" id="UP001054857">
    <property type="component" value="Unassembled WGS sequence"/>
</dbReference>
<evidence type="ECO:0000256" key="1">
    <source>
        <dbReference type="ARBA" id="ARBA00023157"/>
    </source>
</evidence>
<organism evidence="6 7">
    <name type="scientific">Astrephomene gubernaculifera</name>
    <dbReference type="NCBI Taxonomy" id="47775"/>
    <lineage>
        <taxon>Eukaryota</taxon>
        <taxon>Viridiplantae</taxon>
        <taxon>Chlorophyta</taxon>
        <taxon>core chlorophytes</taxon>
        <taxon>Chlorophyceae</taxon>
        <taxon>CS clade</taxon>
        <taxon>Chlamydomonadales</taxon>
        <taxon>Astrephomenaceae</taxon>
        <taxon>Astrephomene</taxon>
    </lineage>
</organism>
<dbReference type="SMART" id="SM00741">
    <property type="entry name" value="SapB"/>
    <property type="match status" value="3"/>
</dbReference>
<feature type="region of interest" description="Disordered" evidence="3">
    <location>
        <begin position="276"/>
        <end position="295"/>
    </location>
</feature>
<dbReference type="PRINTS" id="PR01797">
    <property type="entry name" value="SAPOSIN"/>
</dbReference>
<feature type="domain" description="Saposin B-type" evidence="5">
    <location>
        <begin position="36"/>
        <end position="116"/>
    </location>
</feature>
<dbReference type="AlphaFoldDB" id="A0AAD3DDZ0"/>
<dbReference type="InterPro" id="IPR011001">
    <property type="entry name" value="Saposin-like"/>
</dbReference>
<protein>
    <recommendedName>
        <fullName evidence="5">Saposin B-type domain-containing protein</fullName>
    </recommendedName>
</protein>
<sequence>MLASMRPRLGVVAILAMALLGFAAARIPPQGPVDGPADVCQTCLVSVRILEDFLCDPAATDFLVDFVEKQICPSMGDTQQCHNLAEGLLPTLIQWFRASATPASLCSSAGVCGGVVALSNIPELNRPSLRVRDTAECAMCEFVVGQAKVALNSSQALERLKQVALQACAGLPQQLADSCTQFVEMYEPLMAELIEDMDPETVCGLLGVCVEEWAAVPPPPLPAALVRELAGTKALCRPPPVHMAMLLPPLTMAQLPRPGGLLGGLMHGLMHRLGFGRGGPDMGRDPRDGLDPEDMPGLMQQQAVQALQKQRDGPRDEDDDDDEEERHGGPMHGGDKGWMPHLHHDDDDEEREEEGEHRSGGMMGGRVLQQGGPMMFGGAGPMMGGGAANDACDYCKMAVIEAHSLVSNPAVQAEMLNYTLAVCGQFPSFAEPCKLYVTMYAPLVFQLLEQYLVPDAVCAQTGMCPPPPAAAGEQEAEQQQQAAAFTRLTRASSIHPPHEGPMGWLADSWLGRLLGLEGREEQRLGGEEEEVRVVA</sequence>
<dbReference type="PANTHER" id="PTHR11480:SF3">
    <property type="entry name" value="BCDNA.GH08312"/>
    <property type="match status" value="1"/>
</dbReference>
<dbReference type="GO" id="GO:0005764">
    <property type="term" value="C:lysosome"/>
    <property type="evidence" value="ECO:0007669"/>
    <property type="project" value="InterPro"/>
</dbReference>
<feature type="compositionally biased region" description="Acidic residues" evidence="3">
    <location>
        <begin position="315"/>
        <end position="324"/>
    </location>
</feature>
<dbReference type="InterPro" id="IPR007856">
    <property type="entry name" value="SapB_1"/>
</dbReference>
<gene>
    <name evidence="6" type="ORF">Agub_g604</name>
</gene>
<proteinExistence type="predicted"/>
<dbReference type="Pfam" id="PF05184">
    <property type="entry name" value="SapB_1"/>
    <property type="match status" value="1"/>
</dbReference>
<feature type="domain" description="Saposin B-type" evidence="5">
    <location>
        <begin position="388"/>
        <end position="468"/>
    </location>
</feature>
<dbReference type="EMBL" id="BMAR01000001">
    <property type="protein sequence ID" value="GFR40064.1"/>
    <property type="molecule type" value="Genomic_DNA"/>
</dbReference>
<keyword evidence="1" id="KW-1015">Disulfide bond</keyword>
<keyword evidence="4" id="KW-0732">Signal</keyword>
<dbReference type="InterPro" id="IPR008139">
    <property type="entry name" value="SaposinB_dom"/>
</dbReference>
<comment type="caution">
    <text evidence="6">The sequence shown here is derived from an EMBL/GenBank/DDBJ whole genome shotgun (WGS) entry which is preliminary data.</text>
</comment>
<evidence type="ECO:0000259" key="5">
    <source>
        <dbReference type="PROSITE" id="PS50015"/>
    </source>
</evidence>
<dbReference type="SUPFAM" id="SSF47862">
    <property type="entry name" value="Saposin"/>
    <property type="match status" value="3"/>
</dbReference>
<evidence type="ECO:0000313" key="7">
    <source>
        <dbReference type="Proteomes" id="UP001054857"/>
    </source>
</evidence>
<dbReference type="InterPro" id="IPR008138">
    <property type="entry name" value="SapB_2"/>
</dbReference>
<dbReference type="GO" id="GO:0016020">
    <property type="term" value="C:membrane"/>
    <property type="evidence" value="ECO:0007669"/>
    <property type="project" value="GOC"/>
</dbReference>
<feature type="region of interest" description="Disordered" evidence="3">
    <location>
        <begin position="301"/>
        <end position="366"/>
    </location>
</feature>
<evidence type="ECO:0000256" key="2">
    <source>
        <dbReference type="ARBA" id="ARBA00023180"/>
    </source>
</evidence>
<dbReference type="Gene3D" id="1.10.225.10">
    <property type="entry name" value="Saposin-like"/>
    <property type="match status" value="3"/>
</dbReference>
<name>A0AAD3DDZ0_9CHLO</name>
<evidence type="ECO:0000256" key="4">
    <source>
        <dbReference type="SAM" id="SignalP"/>
    </source>
</evidence>
<dbReference type="InterPro" id="IPR008373">
    <property type="entry name" value="Saposin"/>
</dbReference>
<evidence type="ECO:0000256" key="3">
    <source>
        <dbReference type="SAM" id="MobiDB-lite"/>
    </source>
</evidence>
<accession>A0AAD3DDZ0</accession>
<dbReference type="Pfam" id="PF03489">
    <property type="entry name" value="SapB_2"/>
    <property type="match status" value="2"/>
</dbReference>
<keyword evidence="2" id="KW-0325">Glycoprotein</keyword>
<keyword evidence="7" id="KW-1185">Reference proteome</keyword>
<feature type="chain" id="PRO_5042040517" description="Saposin B-type domain-containing protein" evidence="4">
    <location>
        <begin position="26"/>
        <end position="535"/>
    </location>
</feature>
<dbReference type="PROSITE" id="PS50015">
    <property type="entry name" value="SAP_B"/>
    <property type="match status" value="3"/>
</dbReference>
<dbReference type="InterPro" id="IPR051428">
    <property type="entry name" value="Sphingo_Act-Surfact_Prot"/>
</dbReference>
<reference evidence="6 7" key="1">
    <citation type="journal article" date="2021" name="Sci. Rep.">
        <title>Genome sequencing of the multicellular alga Astrephomene provides insights into convergent evolution of germ-soma differentiation.</title>
        <authorList>
            <person name="Yamashita S."/>
            <person name="Yamamoto K."/>
            <person name="Matsuzaki R."/>
            <person name="Suzuki S."/>
            <person name="Yamaguchi H."/>
            <person name="Hirooka S."/>
            <person name="Minakuchi Y."/>
            <person name="Miyagishima S."/>
            <person name="Kawachi M."/>
            <person name="Toyoda A."/>
            <person name="Nozaki H."/>
        </authorList>
    </citation>
    <scope>NUCLEOTIDE SEQUENCE [LARGE SCALE GENOMIC DNA]</scope>
    <source>
        <strain evidence="6 7">NIES-4017</strain>
    </source>
</reference>
<dbReference type="GO" id="GO:0006665">
    <property type="term" value="P:sphingolipid metabolic process"/>
    <property type="evidence" value="ECO:0007669"/>
    <property type="project" value="InterPro"/>
</dbReference>
<evidence type="ECO:0000313" key="6">
    <source>
        <dbReference type="EMBL" id="GFR40064.1"/>
    </source>
</evidence>
<feature type="domain" description="Saposin B-type" evidence="5">
    <location>
        <begin position="133"/>
        <end position="213"/>
    </location>
</feature>
<dbReference type="PANTHER" id="PTHR11480">
    <property type="entry name" value="SAPOSIN-RELATED"/>
    <property type="match status" value="1"/>
</dbReference>
<feature type="signal peptide" evidence="4">
    <location>
        <begin position="1"/>
        <end position="25"/>
    </location>
</feature>